<dbReference type="EMBL" id="CP002546">
    <property type="protein sequence ID" value="ADY58404.1"/>
    <property type="molecule type" value="Genomic_DNA"/>
</dbReference>
<dbReference type="Gene3D" id="3.40.50.300">
    <property type="entry name" value="P-loop containing nucleotide triphosphate hydrolases"/>
    <property type="match status" value="1"/>
</dbReference>
<reference evidence="5" key="1">
    <citation type="submission" date="2011-02" db="EMBL/GenBank/DDBJ databases">
        <title>The complete genome of Planctomyces brasiliensis DSM 5305.</title>
        <authorList>
            <person name="Lucas S."/>
            <person name="Copeland A."/>
            <person name="Lapidus A."/>
            <person name="Bruce D."/>
            <person name="Goodwin L."/>
            <person name="Pitluck S."/>
            <person name="Kyrpides N."/>
            <person name="Mavromatis K."/>
            <person name="Pagani I."/>
            <person name="Ivanova N."/>
            <person name="Ovchinnikova G."/>
            <person name="Lu M."/>
            <person name="Detter J.C."/>
            <person name="Han C."/>
            <person name="Land M."/>
            <person name="Hauser L."/>
            <person name="Markowitz V."/>
            <person name="Cheng J.-F."/>
            <person name="Hugenholtz P."/>
            <person name="Woyke T."/>
            <person name="Wu D."/>
            <person name="Tindall B."/>
            <person name="Pomrenke H.G."/>
            <person name="Brambilla E."/>
            <person name="Klenk H.-P."/>
            <person name="Eisen J.A."/>
        </authorList>
    </citation>
    <scope>NUCLEOTIDE SEQUENCE [LARGE SCALE GENOMIC DNA]</scope>
    <source>
        <strain evidence="5">ATCC 49424 / DSM 5305 / JCM 21570 / NBRC 103401 / IFAM 1448</strain>
    </source>
</reference>
<protein>
    <submittedName>
        <fullName evidence="4">AAA ATPase</fullName>
    </submittedName>
</protein>
<feature type="domain" description="AAA+ ATPase" evidence="3">
    <location>
        <begin position="290"/>
        <end position="480"/>
    </location>
</feature>
<dbReference type="InterPro" id="IPR036390">
    <property type="entry name" value="WH_DNA-bd_sf"/>
</dbReference>
<evidence type="ECO:0000256" key="1">
    <source>
        <dbReference type="ARBA" id="ARBA00023125"/>
    </source>
</evidence>
<dbReference type="KEGG" id="pbs:Plabr_0780"/>
<dbReference type="STRING" id="756272.Plabr_0780"/>
<organism evidence="4 5">
    <name type="scientific">Rubinisphaera brasiliensis (strain ATCC 49424 / DSM 5305 / JCM 21570 / IAM 15109 / NBRC 103401 / IFAM 1448)</name>
    <name type="common">Planctomyces brasiliensis</name>
    <dbReference type="NCBI Taxonomy" id="756272"/>
    <lineage>
        <taxon>Bacteria</taxon>
        <taxon>Pseudomonadati</taxon>
        <taxon>Planctomycetota</taxon>
        <taxon>Planctomycetia</taxon>
        <taxon>Planctomycetales</taxon>
        <taxon>Planctomycetaceae</taxon>
        <taxon>Rubinisphaera</taxon>
    </lineage>
</organism>
<proteinExistence type="predicted"/>
<keyword evidence="5" id="KW-1185">Reference proteome</keyword>
<evidence type="ECO:0000313" key="4">
    <source>
        <dbReference type="EMBL" id="ADY58404.1"/>
    </source>
</evidence>
<sequence length="560" mass="62441">MAPEFLTMTHEIMSKLSPSEYLAQLKAQQKVDPSPALASVMAELDSLDMSDLSAPAPEEKPAAPQNTPAPVSATRPTAKGEAASQPAGSSAAAGSHHPANSPLPGNAPTPNRKPAAARNDSYLAELFDRVSNLLGEDGDKKTAYVPKAPATLDEAGLAEDDLERLILKFLLSKGASSGRKICQQVRLPFGLIDPLLKQWKYEQLLDLRNSAEIGDYVYAITDLGRERAKRYAEECTYFGAAPVQLRDYLYAMERQSIAKQMVRETDLKRAFSDLLIAPEMLDKLGPAINSGRGMFLFGEPGNGKTSIAERVTSCFGSTIWIPRALGIDGDIIRLFDPGVHEEVETERGEGIFDLTGLDQRWVQIKRPTVIAGGELTMSELEVTQNLQTHICESPLQLKSNCGTLVIDDFGRQTMPVDELLNRWIVPLEKRYDFLNMPSGKKIQVPFDQLIIFSTNLEPKDLVDGAFLRRIPYKIEVLDPSREHFVKLFEIMAPKFGMTFEREAVEYLIETHYTAVERPFRACQPRDLLLQVRNFCVYKEQEKVMTPEAFDFAVDNYFSVM</sequence>
<feature type="compositionally biased region" description="Low complexity" evidence="2">
    <location>
        <begin position="82"/>
        <end position="99"/>
    </location>
</feature>
<keyword evidence="1" id="KW-0238">DNA-binding</keyword>
<dbReference type="SUPFAM" id="SSF46785">
    <property type="entry name" value="Winged helix' DNA-binding domain"/>
    <property type="match status" value="1"/>
</dbReference>
<dbReference type="Proteomes" id="UP000006860">
    <property type="component" value="Chromosome"/>
</dbReference>
<dbReference type="InterPro" id="IPR003593">
    <property type="entry name" value="AAA+_ATPase"/>
</dbReference>
<evidence type="ECO:0000259" key="3">
    <source>
        <dbReference type="SMART" id="SM00382"/>
    </source>
</evidence>
<gene>
    <name evidence="4" type="ordered locus">Plabr_0780</name>
</gene>
<dbReference type="HOGENOM" id="CLU_029703_0_0_0"/>
<accession>F0SGW9</accession>
<evidence type="ECO:0000256" key="2">
    <source>
        <dbReference type="SAM" id="MobiDB-lite"/>
    </source>
</evidence>
<dbReference type="GO" id="GO:0003677">
    <property type="term" value="F:DNA binding"/>
    <property type="evidence" value="ECO:0007669"/>
    <property type="project" value="UniProtKB-KW"/>
</dbReference>
<dbReference type="AlphaFoldDB" id="F0SGW9"/>
<name>F0SGW9_RUBBR</name>
<dbReference type="InterPro" id="IPR027417">
    <property type="entry name" value="P-loop_NTPase"/>
</dbReference>
<dbReference type="eggNOG" id="COG0464">
    <property type="taxonomic scope" value="Bacteria"/>
</dbReference>
<evidence type="ECO:0000313" key="5">
    <source>
        <dbReference type="Proteomes" id="UP000006860"/>
    </source>
</evidence>
<feature type="region of interest" description="Disordered" evidence="2">
    <location>
        <begin position="48"/>
        <end position="115"/>
    </location>
</feature>
<dbReference type="SMART" id="SM00382">
    <property type="entry name" value="AAA"/>
    <property type="match status" value="1"/>
</dbReference>
<dbReference type="SUPFAM" id="SSF52540">
    <property type="entry name" value="P-loop containing nucleoside triphosphate hydrolases"/>
    <property type="match status" value="1"/>
</dbReference>